<dbReference type="GO" id="GO:0016787">
    <property type="term" value="F:hydrolase activity"/>
    <property type="evidence" value="ECO:0007669"/>
    <property type="project" value="UniProtKB-KW"/>
</dbReference>
<evidence type="ECO:0000259" key="4">
    <source>
        <dbReference type="PROSITE" id="PS51084"/>
    </source>
</evidence>
<dbReference type="Proteomes" id="UP000191135">
    <property type="component" value="Chromosome"/>
</dbReference>
<feature type="short sequence motif" description="Histidine triad motif" evidence="2 3">
    <location>
        <begin position="101"/>
        <end position="105"/>
    </location>
</feature>
<evidence type="ECO:0000256" key="1">
    <source>
        <dbReference type="PIRSR" id="PIRSR601310-1"/>
    </source>
</evidence>
<dbReference type="GO" id="GO:0009117">
    <property type="term" value="P:nucleotide metabolic process"/>
    <property type="evidence" value="ECO:0007669"/>
    <property type="project" value="TreeGrafter"/>
</dbReference>
<protein>
    <submittedName>
        <fullName evidence="5">HIT-like protein</fullName>
        <ecNumber evidence="5">3.-.-.-</ecNumber>
    </submittedName>
</protein>
<dbReference type="STRING" id="1122214.Mame_03186"/>
<feature type="domain" description="HIT" evidence="4">
    <location>
        <begin position="9"/>
        <end position="116"/>
    </location>
</feature>
<dbReference type="OrthoDB" id="9784774at2"/>
<dbReference type="InterPro" id="IPR039384">
    <property type="entry name" value="HINT"/>
</dbReference>
<evidence type="ECO:0000313" key="5">
    <source>
        <dbReference type="EMBL" id="AQZ52498.1"/>
    </source>
</evidence>
<dbReference type="eggNOG" id="COG0537">
    <property type="taxonomic scope" value="Bacteria"/>
</dbReference>
<organism evidence="5 6">
    <name type="scientific">Martelella mediterranea DSM 17316</name>
    <dbReference type="NCBI Taxonomy" id="1122214"/>
    <lineage>
        <taxon>Bacteria</taxon>
        <taxon>Pseudomonadati</taxon>
        <taxon>Pseudomonadota</taxon>
        <taxon>Alphaproteobacteria</taxon>
        <taxon>Hyphomicrobiales</taxon>
        <taxon>Aurantimonadaceae</taxon>
        <taxon>Martelella</taxon>
    </lineage>
</organism>
<dbReference type="InterPro" id="IPR001310">
    <property type="entry name" value="Histidine_triad_HIT"/>
</dbReference>
<dbReference type="InterPro" id="IPR011146">
    <property type="entry name" value="HIT-like"/>
</dbReference>
<evidence type="ECO:0000256" key="2">
    <source>
        <dbReference type="PIRSR" id="PIRSR601310-3"/>
    </source>
</evidence>
<gene>
    <name evidence="5" type="ORF">Mame_03186</name>
</gene>
<dbReference type="Gene3D" id="3.30.428.10">
    <property type="entry name" value="HIT-like"/>
    <property type="match status" value="1"/>
</dbReference>
<dbReference type="AlphaFoldDB" id="A0A1U9Z493"/>
<dbReference type="EC" id="3.-.-.-" evidence="5"/>
<dbReference type="CDD" id="cd01277">
    <property type="entry name" value="HINT_subgroup"/>
    <property type="match status" value="1"/>
</dbReference>
<keyword evidence="6" id="KW-1185">Reference proteome</keyword>
<dbReference type="RefSeq" id="WP_018064176.1">
    <property type="nucleotide sequence ID" value="NZ_AQWH01000006.1"/>
</dbReference>
<proteinExistence type="predicted"/>
<dbReference type="PROSITE" id="PS51084">
    <property type="entry name" value="HIT_2"/>
    <property type="match status" value="1"/>
</dbReference>
<accession>A0A1U9Z493</accession>
<dbReference type="PRINTS" id="PR00332">
    <property type="entry name" value="HISTRIAD"/>
</dbReference>
<dbReference type="PANTHER" id="PTHR46648:SF1">
    <property type="entry name" value="ADENOSINE 5'-MONOPHOSPHORAMIDASE HNT1"/>
    <property type="match status" value="1"/>
</dbReference>
<evidence type="ECO:0000313" key="6">
    <source>
        <dbReference type="Proteomes" id="UP000191135"/>
    </source>
</evidence>
<dbReference type="PANTHER" id="PTHR46648">
    <property type="entry name" value="HIT FAMILY PROTEIN 1"/>
    <property type="match status" value="1"/>
</dbReference>
<dbReference type="Pfam" id="PF01230">
    <property type="entry name" value="HIT"/>
    <property type="match status" value="1"/>
</dbReference>
<reference evidence="5 6" key="1">
    <citation type="submission" date="2017-03" db="EMBL/GenBank/DDBJ databases">
        <title>Foreign affairs: Plasmid Transfer between Roseobacters and Rhizobia.</title>
        <authorList>
            <person name="Bartling P."/>
            <person name="Bunk B."/>
            <person name="Overmann J."/>
            <person name="Brinkmann H."/>
            <person name="Petersen J."/>
        </authorList>
    </citation>
    <scope>NUCLEOTIDE SEQUENCE [LARGE SCALE GENOMIC DNA]</scope>
    <source>
        <strain evidence="5 6">MACL11</strain>
    </source>
</reference>
<sequence>MAEYDNDNIFAKLLRGEIPAIRLYEDEHAVAIMDVMPQAPGHVLVIPRAPSRNLLDADPDVLAKTIPVVQKLARAVKAAFDADGVFVGQFNEAAAGQTVYHLHFHVVPRHEGIEMKRHSDGMEDMEVLKANAEKILTALKASP</sequence>
<dbReference type="SUPFAM" id="SSF54197">
    <property type="entry name" value="HIT-like"/>
    <property type="match status" value="1"/>
</dbReference>
<keyword evidence="5" id="KW-0378">Hydrolase</keyword>
<name>A0A1U9Z493_9HYPH</name>
<dbReference type="EMBL" id="CP020330">
    <property type="protein sequence ID" value="AQZ52498.1"/>
    <property type="molecule type" value="Genomic_DNA"/>
</dbReference>
<evidence type="ECO:0000256" key="3">
    <source>
        <dbReference type="PROSITE-ProRule" id="PRU00464"/>
    </source>
</evidence>
<feature type="active site" description="Tele-AMP-histidine intermediate" evidence="1">
    <location>
        <position position="103"/>
    </location>
</feature>
<dbReference type="InterPro" id="IPR036265">
    <property type="entry name" value="HIT-like_sf"/>
</dbReference>
<dbReference type="KEGG" id="mmed:Mame_03186"/>